<evidence type="ECO:0000313" key="1">
    <source>
        <dbReference type="EMBL" id="GIP18155.1"/>
    </source>
</evidence>
<name>A0A920CZ76_9BACL</name>
<organism evidence="1 2">
    <name type="scientific">Paenibacillus montaniterrae</name>
    <dbReference type="NCBI Taxonomy" id="429341"/>
    <lineage>
        <taxon>Bacteria</taxon>
        <taxon>Bacillati</taxon>
        <taxon>Bacillota</taxon>
        <taxon>Bacilli</taxon>
        <taxon>Bacillales</taxon>
        <taxon>Paenibacillaceae</taxon>
        <taxon>Paenibacillus</taxon>
    </lineage>
</organism>
<dbReference type="EMBL" id="BOSE01000007">
    <property type="protein sequence ID" value="GIP18155.1"/>
    <property type="molecule type" value="Genomic_DNA"/>
</dbReference>
<dbReference type="Proteomes" id="UP000683139">
    <property type="component" value="Unassembled WGS sequence"/>
</dbReference>
<proteinExistence type="predicted"/>
<reference evidence="1" key="1">
    <citation type="submission" date="2021-03" db="EMBL/GenBank/DDBJ databases">
        <title>Antimicrobial resistance genes in bacteria isolated from Japanese honey, and their potential for conferring macrolide and lincosamide resistance in the American foulbrood pathogen Paenibacillus larvae.</title>
        <authorList>
            <person name="Okamoto M."/>
            <person name="Kumagai M."/>
            <person name="Kanamori H."/>
            <person name="Takamatsu D."/>
        </authorList>
    </citation>
    <scope>NUCLEOTIDE SEQUENCE</scope>
    <source>
        <strain evidence="1">J40TS1</strain>
    </source>
</reference>
<keyword evidence="2" id="KW-1185">Reference proteome</keyword>
<accession>A0A920CZ76</accession>
<evidence type="ECO:0008006" key="3">
    <source>
        <dbReference type="Google" id="ProtNLM"/>
    </source>
</evidence>
<protein>
    <recommendedName>
        <fullName evidence="3">DUF3841 domain-containing protein</fullName>
    </recommendedName>
</protein>
<sequence>MIKPWIFETNKTGFDFCRSTLIELISRFPLTQFEGIHLINSRWGHLSLLDEDEITYHESPEFWAKDFYWGTDTFWWKSEDERILMNLSPLKPKRDDKETIYELWEVPSKEEYIFVNREEINDLFTNHLINNVFEKTWCTTKYNYNEALRDLYKYKGWIEYKEIC</sequence>
<evidence type="ECO:0000313" key="2">
    <source>
        <dbReference type="Proteomes" id="UP000683139"/>
    </source>
</evidence>
<comment type="caution">
    <text evidence="1">The sequence shown here is derived from an EMBL/GenBank/DDBJ whole genome shotgun (WGS) entry which is preliminary data.</text>
</comment>
<gene>
    <name evidence="1" type="ORF">J40TS1_37970</name>
</gene>
<dbReference type="AlphaFoldDB" id="A0A920CZ76"/>